<dbReference type="Gene3D" id="1.20.1250.20">
    <property type="entry name" value="MFS general substrate transporter like domains"/>
    <property type="match status" value="1"/>
</dbReference>
<dbReference type="Gene3D" id="1.20.1720.10">
    <property type="entry name" value="Multidrug resistance protein D"/>
    <property type="match status" value="1"/>
</dbReference>
<dbReference type="CDD" id="cd17321">
    <property type="entry name" value="MFS_MMR_MDR_like"/>
    <property type="match status" value="1"/>
</dbReference>
<organism evidence="7">
    <name type="scientific">Rhodococcoides fascians D188</name>
    <dbReference type="NCBI Taxonomy" id="1051973"/>
    <lineage>
        <taxon>Bacteria</taxon>
        <taxon>Bacillati</taxon>
        <taxon>Actinomycetota</taxon>
        <taxon>Actinomycetes</taxon>
        <taxon>Mycobacteriales</taxon>
        <taxon>Nocardiaceae</taxon>
        <taxon>Rhodococcoides</taxon>
    </lineage>
</organism>
<evidence type="ECO:0000256" key="1">
    <source>
        <dbReference type="ARBA" id="ARBA00004651"/>
    </source>
</evidence>
<accession>G8JYS3</accession>
<dbReference type="InterPro" id="IPR011701">
    <property type="entry name" value="MFS"/>
</dbReference>
<dbReference type="InterPro" id="IPR036259">
    <property type="entry name" value="MFS_trans_sf"/>
</dbReference>
<name>G8JYS3_RHOFA</name>
<dbReference type="PANTHER" id="PTHR42718:SF49">
    <property type="entry name" value="EXPORT PROTEIN"/>
    <property type="match status" value="1"/>
</dbReference>
<dbReference type="RefSeq" id="WP_015586112.1">
    <property type="nucleotide sequence ID" value="NC_021080.1"/>
</dbReference>
<dbReference type="InterPro" id="IPR004638">
    <property type="entry name" value="EmrB-like"/>
</dbReference>
<dbReference type="Pfam" id="PF07690">
    <property type="entry name" value="MFS_1"/>
    <property type="match status" value="1"/>
</dbReference>
<evidence type="ECO:0000256" key="6">
    <source>
        <dbReference type="ARBA" id="ARBA00023136"/>
    </source>
</evidence>
<evidence type="ECO:0000256" key="2">
    <source>
        <dbReference type="ARBA" id="ARBA00022448"/>
    </source>
</evidence>
<dbReference type="PRINTS" id="PR01036">
    <property type="entry name" value="TCRTETB"/>
</dbReference>
<keyword evidence="2" id="KW-0813">Transport</keyword>
<geneLocation type="plasmid" evidence="7">
    <name>pFiD188</name>
</geneLocation>
<comment type="subcellular location">
    <subcellularLocation>
        <location evidence="1">Cell membrane</location>
        <topology evidence="1">Multi-pass membrane protein</topology>
    </subcellularLocation>
</comment>
<reference evidence="7" key="4">
    <citation type="submission" date="2011-06" db="EMBL/GenBank/DDBJ databases">
        <authorList>
            <person name="Vereecke D.M."/>
        </authorList>
    </citation>
    <scope>NUCLEOTIDE SEQUENCE</scope>
    <source>
        <strain evidence="7">D188</strain>
        <plasmid evidence="7">pFiD188</plasmid>
    </source>
</reference>
<dbReference type="GO" id="GO:0022857">
    <property type="term" value="F:transmembrane transporter activity"/>
    <property type="evidence" value="ECO:0007669"/>
    <property type="project" value="InterPro"/>
</dbReference>
<dbReference type="PATRIC" id="fig|1051973.4.peg.4965"/>
<protein>
    <submittedName>
        <fullName evidence="7">Putative integral membrane efflux protein of the major facilititor superfamily</fullName>
    </submittedName>
</protein>
<dbReference type="AlphaFoldDB" id="G8JYS3"/>
<reference evidence="7" key="1">
    <citation type="journal article" date="2009" name="Proc. Natl. Acad. Sci. U.S.A.">
        <title>Identification of Rhodococcus fascians cytokinins and their modus operandi to reshape the plant.</title>
        <authorList>
            <person name="Pertry I."/>
            <person name="Vaclavikova K."/>
            <person name="Depuydt S."/>
            <person name="Galuszka P."/>
            <person name="Spichal L."/>
            <person name="Temmerman W."/>
            <person name="Stes E."/>
            <person name="Schmulling T."/>
            <person name="Kakimoto T."/>
            <person name="Van Montagu M.C."/>
            <person name="Strnad M."/>
            <person name="Holsters M."/>
            <person name="Tarkowski P."/>
            <person name="Vereecke D."/>
        </authorList>
    </citation>
    <scope>NUCLEOTIDE SEQUENCE</scope>
    <source>
        <strain evidence="7">D188</strain>
        <plasmid evidence="7">pFiD188</plasmid>
    </source>
</reference>
<reference evidence="7" key="3">
    <citation type="journal article" date="2011" name="Annu. Rev. Phytopathol.">
        <title>A successful bacterial coup d'etat: how Rhodococcus fascians redirects plant development.</title>
        <authorList>
            <person name="Stes E."/>
            <person name="Vandeputte O.M."/>
            <person name="El Jaziri M."/>
            <person name="Holsters M."/>
            <person name="Vereecke D."/>
        </authorList>
    </citation>
    <scope>NUCLEOTIDE SEQUENCE</scope>
    <source>
        <strain evidence="7">D188</strain>
        <plasmid evidence="7">pFiD188</plasmid>
    </source>
</reference>
<evidence type="ECO:0000256" key="5">
    <source>
        <dbReference type="ARBA" id="ARBA00022989"/>
    </source>
</evidence>
<dbReference type="KEGG" id="rfa:A3L23_04923"/>
<evidence type="ECO:0000256" key="3">
    <source>
        <dbReference type="ARBA" id="ARBA00022475"/>
    </source>
</evidence>
<sequence>MSTPEPLQSAPERWWTLTAVCLGTFMLFLDLTVVNVALPAIQRDLSASFEQLQWVIDAYALALAAFLLTAGSIADRLGRTRIFAVGALAFTLASVACGLAGSATLLNAARGVQGLGAAIMYAVGPAMIAATFHGRQRGTAFGIFGATSGIAIAAGPLIGGILTEVDWRWVFYLNIPVGLIILAVVALKVRDHQTSTARRGLDPLGLALFSAGLFALIFAIIRAPVVGWTDPRTAVALAVGVLALLGFAVVERRVRNPMLDMVLFGNRSFNGLSAATFAINFAVTATILFSVLWMQGVLGYSAIETGLRFLPLTGVLLISGAVGGILSARISTSILIGISLLCTGIGFLLFRFADVGDSWTALLPGFVIAGLGMGLHNPPRASAAVALVRAEDSGMGAGINETFQQVGAALGVAVLGALAHRTIESELDTAYGSALTPAQLDATVDAVASGAVAALQETGQDVGVAAEIAFISALHQVTTIAGIVTLIGAIAAFTLIRRKDFLVDPAAADPHAAASPLPRDAPSTGYEDVISAEQSSLAPPRPSGVRT</sequence>
<gene>
    <name evidence="7" type="ORF">pFi_058</name>
</gene>
<dbReference type="InterPro" id="IPR020846">
    <property type="entry name" value="MFS_dom"/>
</dbReference>
<keyword evidence="6" id="KW-0472">Membrane</keyword>
<keyword evidence="3" id="KW-1003">Cell membrane</keyword>
<dbReference type="SUPFAM" id="SSF103473">
    <property type="entry name" value="MFS general substrate transporter"/>
    <property type="match status" value="1"/>
</dbReference>
<dbReference type="NCBIfam" id="TIGR00711">
    <property type="entry name" value="efflux_EmrB"/>
    <property type="match status" value="1"/>
</dbReference>
<dbReference type="PANTHER" id="PTHR42718">
    <property type="entry name" value="MAJOR FACILITATOR SUPERFAMILY MULTIDRUG TRANSPORTER MFSC"/>
    <property type="match status" value="1"/>
</dbReference>
<dbReference type="EMBL" id="JN093097">
    <property type="protein sequence ID" value="AET25194.1"/>
    <property type="molecule type" value="Genomic_DNA"/>
</dbReference>
<reference evidence="7" key="2">
    <citation type="journal article" date="2010" name="Mol. Plant Microbe Interact.">
        <title>Rhodococcus fascians impacts plant development through the dynamic fas-mediated production of a cytokinin mix.</title>
        <authorList>
            <person name="Pertry I."/>
            <person name="Vaclavikova K."/>
            <person name="Gemrotova M."/>
            <person name="Spichal L."/>
            <person name="Galuszka P."/>
            <person name="Depuydt S."/>
            <person name="Temmerman W."/>
            <person name="Stes E."/>
            <person name="De Keyser A."/>
            <person name="Riefler M."/>
            <person name="Biondi S."/>
            <person name="Novak O."/>
            <person name="Schmulling T."/>
            <person name="Strnad M."/>
            <person name="Tarkowski P."/>
            <person name="Holsters M."/>
            <person name="Vereecke D."/>
        </authorList>
    </citation>
    <scope>NUCLEOTIDE SEQUENCE</scope>
    <source>
        <strain evidence="7">D188</strain>
        <plasmid evidence="7">pFiD188</plasmid>
    </source>
</reference>
<evidence type="ECO:0000256" key="4">
    <source>
        <dbReference type="ARBA" id="ARBA00022692"/>
    </source>
</evidence>
<dbReference type="GO" id="GO:0005886">
    <property type="term" value="C:plasma membrane"/>
    <property type="evidence" value="ECO:0007669"/>
    <property type="project" value="UniProtKB-SubCell"/>
</dbReference>
<keyword evidence="5" id="KW-1133">Transmembrane helix</keyword>
<keyword evidence="7" id="KW-0614">Plasmid</keyword>
<dbReference type="PROSITE" id="PS50850">
    <property type="entry name" value="MFS"/>
    <property type="match status" value="1"/>
</dbReference>
<evidence type="ECO:0000313" key="7">
    <source>
        <dbReference type="EMBL" id="AET25194.1"/>
    </source>
</evidence>
<reference evidence="7" key="5">
    <citation type="journal article" date="2012" name="Mol. Plant Microbe Interact.">
        <title>pFiD188, the linear virulence plasmid of Rhodococcus fascians D188.</title>
        <authorList>
            <person name="Francis I."/>
            <person name="De Keyser A."/>
            <person name="De Backer P."/>
            <person name="Simon-Mateo C."/>
            <person name="Kalkus J."/>
            <person name="Pertry I."/>
            <person name="Ardiles-Diaz W."/>
            <person name="De Rycke R."/>
            <person name="Vandeputte O.M."/>
            <person name="El Jaziri M."/>
            <person name="Holsters M."/>
            <person name="Vereecke D."/>
        </authorList>
    </citation>
    <scope>NUCLEOTIDE SEQUENCE</scope>
    <source>
        <strain evidence="7">D188</strain>
        <plasmid evidence="7">pFiD188</plasmid>
    </source>
</reference>
<proteinExistence type="predicted"/>
<keyword evidence="4" id="KW-0812">Transmembrane</keyword>